<dbReference type="SUPFAM" id="SSF50692">
    <property type="entry name" value="ADC-like"/>
    <property type="match status" value="1"/>
</dbReference>
<evidence type="ECO:0000256" key="12">
    <source>
        <dbReference type="PIRSR" id="PIRSR006246-5"/>
    </source>
</evidence>
<evidence type="ECO:0000256" key="6">
    <source>
        <dbReference type="ARBA" id="ARBA00023239"/>
    </source>
</evidence>
<dbReference type="CDD" id="cd06919">
    <property type="entry name" value="Asp_decarbox"/>
    <property type="match status" value="1"/>
</dbReference>
<comment type="catalytic activity">
    <reaction evidence="9">
        <text>L-aspartate + H(+) = beta-alanine + CO2</text>
        <dbReference type="Rhea" id="RHEA:19497"/>
        <dbReference type="ChEBI" id="CHEBI:15378"/>
        <dbReference type="ChEBI" id="CHEBI:16526"/>
        <dbReference type="ChEBI" id="CHEBI:29991"/>
        <dbReference type="ChEBI" id="CHEBI:57966"/>
        <dbReference type="EC" id="4.1.1.11"/>
    </reaction>
</comment>
<protein>
    <recommendedName>
        <fullName evidence="9">Aspartate 1-decarboxylase</fullName>
        <ecNumber evidence="9">4.1.1.11</ecNumber>
    </recommendedName>
    <alternativeName>
        <fullName evidence="9">Aspartate alpha-decarboxylase</fullName>
    </alternativeName>
    <component>
        <recommendedName>
            <fullName evidence="9">Aspartate 1-decarboxylase beta chain</fullName>
        </recommendedName>
    </component>
    <component>
        <recommendedName>
            <fullName evidence="9">Aspartate 1-decarboxylase alpha chain</fullName>
        </recommendedName>
    </component>
</protein>
<evidence type="ECO:0000256" key="3">
    <source>
        <dbReference type="ARBA" id="ARBA00022793"/>
    </source>
</evidence>
<reference evidence="13 14" key="1">
    <citation type="submission" date="2019-04" db="EMBL/GenBank/DDBJ databases">
        <title>Cohnella sp. nov. isolated from preserved vegetables.</title>
        <authorList>
            <person name="Lin S.-Y."/>
            <person name="Hung M.-H."/>
            <person name="Young C.-C."/>
        </authorList>
    </citation>
    <scope>NUCLEOTIDE SEQUENCE [LARGE SCALE GENOMIC DNA]</scope>
    <source>
        <strain evidence="13 14">CC-MHH1044</strain>
    </source>
</reference>
<feature type="active site" description="Proton donor" evidence="9 10">
    <location>
        <position position="58"/>
    </location>
</feature>
<comment type="subcellular location">
    <subcellularLocation>
        <location evidence="9">Cytoplasm</location>
    </subcellularLocation>
</comment>
<evidence type="ECO:0000256" key="8">
    <source>
        <dbReference type="ARBA" id="ARBA00023317"/>
    </source>
</evidence>
<keyword evidence="1 9" id="KW-0963">Cytoplasm</keyword>
<dbReference type="AlphaFoldDB" id="A0A4S4BPA3"/>
<feature type="modified residue" description="Pyruvic acid (Ser)" evidence="9 11">
    <location>
        <position position="25"/>
    </location>
</feature>
<dbReference type="EC" id="4.1.1.11" evidence="9"/>
<keyword evidence="14" id="KW-1185">Reference proteome</keyword>
<dbReference type="HAMAP" id="MF_00446">
    <property type="entry name" value="PanD"/>
    <property type="match status" value="1"/>
</dbReference>
<dbReference type="Gene3D" id="2.40.40.20">
    <property type="match status" value="1"/>
</dbReference>
<keyword evidence="8 9" id="KW-0670">Pyruvate</keyword>
<evidence type="ECO:0000256" key="7">
    <source>
        <dbReference type="ARBA" id="ARBA00023270"/>
    </source>
</evidence>
<evidence type="ECO:0000256" key="4">
    <source>
        <dbReference type="ARBA" id="ARBA00022813"/>
    </source>
</evidence>
<evidence type="ECO:0000256" key="11">
    <source>
        <dbReference type="PIRSR" id="PIRSR006246-3"/>
    </source>
</evidence>
<feature type="active site" description="Schiff-base intermediate with substrate; via pyruvic acid" evidence="9 10">
    <location>
        <position position="25"/>
    </location>
</feature>
<comment type="PTM">
    <text evidence="9 11">Is synthesized initially as an inactive proenzyme, which is activated by self-cleavage at a specific serine bond to produce a beta-subunit with a hydroxyl group at its C-terminus and an alpha-subunit with a pyruvoyl group at its N-terminus.</text>
</comment>
<comment type="caution">
    <text evidence="9">Lacks conserved residue(s) required for the propagation of feature annotation.</text>
</comment>
<comment type="similarity">
    <text evidence="9">Belongs to the PanD family.</text>
</comment>
<comment type="subunit">
    <text evidence="9">Heterooctamer of four alpha and four beta subunits.</text>
</comment>
<dbReference type="GO" id="GO:0004068">
    <property type="term" value="F:aspartate 1-decarboxylase activity"/>
    <property type="evidence" value="ECO:0007669"/>
    <property type="project" value="UniProtKB-UniRule"/>
</dbReference>
<dbReference type="GO" id="GO:0005829">
    <property type="term" value="C:cytosol"/>
    <property type="evidence" value="ECO:0007669"/>
    <property type="project" value="TreeGrafter"/>
</dbReference>
<dbReference type="NCBIfam" id="TIGR00223">
    <property type="entry name" value="panD"/>
    <property type="match status" value="1"/>
</dbReference>
<keyword evidence="2 9" id="KW-0566">Pantothenate biosynthesis</keyword>
<evidence type="ECO:0000256" key="1">
    <source>
        <dbReference type="ARBA" id="ARBA00022490"/>
    </source>
</evidence>
<keyword evidence="4 9" id="KW-0068">Autocatalytic cleavage</keyword>
<dbReference type="OrthoDB" id="9803983at2"/>
<comment type="function">
    <text evidence="9">Catalyzes the pyruvoyl-dependent decarboxylation of aspartate to produce beta-alanine.</text>
</comment>
<gene>
    <name evidence="9" type="primary">panD</name>
    <name evidence="13" type="ORF">E6C55_18630</name>
</gene>
<feature type="binding site" evidence="9">
    <location>
        <position position="57"/>
    </location>
    <ligand>
        <name>substrate</name>
    </ligand>
</feature>
<evidence type="ECO:0000256" key="9">
    <source>
        <dbReference type="HAMAP-Rule" id="MF_00446"/>
    </source>
</evidence>
<keyword evidence="7 9" id="KW-0704">Schiff base</keyword>
<feature type="chain" id="PRO_5021527501" description="Aspartate 1-decarboxylase beta chain" evidence="9 12">
    <location>
        <begin position="1"/>
        <end position="24"/>
    </location>
</feature>
<comment type="pathway">
    <text evidence="9">Cofactor biosynthesis; (R)-pantothenate biosynthesis; beta-alanine from L-aspartate: step 1/1.</text>
</comment>
<evidence type="ECO:0000256" key="10">
    <source>
        <dbReference type="PIRSR" id="PIRSR006246-1"/>
    </source>
</evidence>
<organism evidence="13 14">
    <name type="scientific">Cohnella fermenti</name>
    <dbReference type="NCBI Taxonomy" id="2565925"/>
    <lineage>
        <taxon>Bacteria</taxon>
        <taxon>Bacillati</taxon>
        <taxon>Bacillota</taxon>
        <taxon>Bacilli</taxon>
        <taxon>Bacillales</taxon>
        <taxon>Paenibacillaceae</taxon>
        <taxon>Cohnella</taxon>
    </lineage>
</organism>
<evidence type="ECO:0000256" key="2">
    <source>
        <dbReference type="ARBA" id="ARBA00022655"/>
    </source>
</evidence>
<dbReference type="Proteomes" id="UP000310636">
    <property type="component" value="Unassembled WGS sequence"/>
</dbReference>
<evidence type="ECO:0000313" key="13">
    <source>
        <dbReference type="EMBL" id="THF76551.1"/>
    </source>
</evidence>
<sequence length="140" mass="15438">MKRLFCKSKIHRAVVTEAELDYVGSITIDALLMKQAGILPYEIVQVTSLRNATRWKTYALPGPEGAGGICLNGPPAHLFAPGDLVIILSMAEADESEVQSLIPRVVFVDRDNRITGVEDHPLFNEDGEVNWIALQPKQAR</sequence>
<evidence type="ECO:0000256" key="5">
    <source>
        <dbReference type="ARBA" id="ARBA00023145"/>
    </source>
</evidence>
<dbReference type="UniPathway" id="UPA00028">
    <property type="reaction ID" value="UER00002"/>
</dbReference>
<dbReference type="PIRSF" id="PIRSF006246">
    <property type="entry name" value="Asp_decarbox"/>
    <property type="match status" value="1"/>
</dbReference>
<dbReference type="GO" id="GO:0006523">
    <property type="term" value="P:alanine biosynthetic process"/>
    <property type="evidence" value="ECO:0007669"/>
    <property type="project" value="InterPro"/>
</dbReference>
<dbReference type="Pfam" id="PF02261">
    <property type="entry name" value="Asp_decarbox"/>
    <property type="match status" value="1"/>
</dbReference>
<keyword evidence="6 9" id="KW-0456">Lyase</keyword>
<accession>A0A4S4BPA3</accession>
<dbReference type="InterPro" id="IPR003190">
    <property type="entry name" value="Asp_decarbox"/>
</dbReference>
<dbReference type="RefSeq" id="WP_136371325.1">
    <property type="nucleotide sequence ID" value="NZ_SSOB01000024.1"/>
</dbReference>
<keyword evidence="5 9" id="KW-0865">Zymogen</keyword>
<comment type="cofactor">
    <cofactor evidence="9 10">
        <name>pyruvate</name>
        <dbReference type="ChEBI" id="CHEBI:15361"/>
    </cofactor>
    <text evidence="9 10">Binds 1 pyruvoyl group covalently per subunit.</text>
</comment>
<keyword evidence="3 9" id="KW-0210">Decarboxylase</keyword>
<dbReference type="PANTHER" id="PTHR21012">
    <property type="entry name" value="ASPARTATE 1-DECARBOXYLASE"/>
    <property type="match status" value="1"/>
</dbReference>
<proteinExistence type="inferred from homology"/>
<name>A0A4S4BPA3_9BACL</name>
<feature type="chain" id="PRO_5021527502" description="Aspartate 1-decarboxylase alpha chain" evidence="9 12">
    <location>
        <begin position="25"/>
        <end position="140"/>
    </location>
</feature>
<comment type="caution">
    <text evidence="13">The sequence shown here is derived from an EMBL/GenBank/DDBJ whole genome shotgun (WGS) entry which is preliminary data.</text>
</comment>
<dbReference type="EMBL" id="SSOB01000024">
    <property type="protein sequence ID" value="THF76551.1"/>
    <property type="molecule type" value="Genomic_DNA"/>
</dbReference>
<evidence type="ECO:0000313" key="14">
    <source>
        <dbReference type="Proteomes" id="UP000310636"/>
    </source>
</evidence>
<dbReference type="GO" id="GO:0015940">
    <property type="term" value="P:pantothenate biosynthetic process"/>
    <property type="evidence" value="ECO:0007669"/>
    <property type="project" value="UniProtKB-UniRule"/>
</dbReference>
<dbReference type="InterPro" id="IPR009010">
    <property type="entry name" value="Asp_de-COase-like_dom_sf"/>
</dbReference>
<dbReference type="PANTHER" id="PTHR21012:SF0">
    <property type="entry name" value="ASPARTATE 1-DECARBOXYLASE"/>
    <property type="match status" value="1"/>
</dbReference>